<reference evidence="2" key="2">
    <citation type="journal article" date="2015" name="Data Brief">
        <title>Shoot transcriptome of the giant reed, Arundo donax.</title>
        <authorList>
            <person name="Barrero R.A."/>
            <person name="Guerrero F.D."/>
            <person name="Moolhuijzen P."/>
            <person name="Goolsby J.A."/>
            <person name="Tidwell J."/>
            <person name="Bellgard S.E."/>
            <person name="Bellgard M.I."/>
        </authorList>
    </citation>
    <scope>NUCLEOTIDE SEQUENCE</scope>
    <source>
        <tissue evidence="2">Shoot tissue taken approximately 20 cm above the soil surface</tissue>
    </source>
</reference>
<keyword evidence="1" id="KW-0812">Transmembrane</keyword>
<organism evidence="2">
    <name type="scientific">Arundo donax</name>
    <name type="common">Giant reed</name>
    <name type="synonym">Donax arundinaceus</name>
    <dbReference type="NCBI Taxonomy" id="35708"/>
    <lineage>
        <taxon>Eukaryota</taxon>
        <taxon>Viridiplantae</taxon>
        <taxon>Streptophyta</taxon>
        <taxon>Embryophyta</taxon>
        <taxon>Tracheophyta</taxon>
        <taxon>Spermatophyta</taxon>
        <taxon>Magnoliopsida</taxon>
        <taxon>Liliopsida</taxon>
        <taxon>Poales</taxon>
        <taxon>Poaceae</taxon>
        <taxon>PACMAD clade</taxon>
        <taxon>Arundinoideae</taxon>
        <taxon>Arundineae</taxon>
        <taxon>Arundo</taxon>
    </lineage>
</organism>
<protein>
    <submittedName>
        <fullName evidence="2">Uncharacterized protein</fullName>
    </submittedName>
</protein>
<sequence length="61" mass="7029">MRARCVKRNVGSIKSFWYKASYLLPLLNYLTVSVITIGFAVKFMVITVLFCLHVYISLLRA</sequence>
<evidence type="ECO:0000313" key="2">
    <source>
        <dbReference type="EMBL" id="JAD39387.1"/>
    </source>
</evidence>
<proteinExistence type="predicted"/>
<keyword evidence="1" id="KW-0472">Membrane</keyword>
<accession>A0A0A8ZX70</accession>
<dbReference type="AlphaFoldDB" id="A0A0A8ZX70"/>
<dbReference type="EMBL" id="GBRH01258508">
    <property type="protein sequence ID" value="JAD39387.1"/>
    <property type="molecule type" value="Transcribed_RNA"/>
</dbReference>
<name>A0A0A8ZX70_ARUDO</name>
<keyword evidence="1" id="KW-1133">Transmembrane helix</keyword>
<reference evidence="2" key="1">
    <citation type="submission" date="2014-09" db="EMBL/GenBank/DDBJ databases">
        <authorList>
            <person name="Magalhaes I.L.F."/>
            <person name="Oliveira U."/>
            <person name="Santos F.R."/>
            <person name="Vidigal T.H.D.A."/>
            <person name="Brescovit A.D."/>
            <person name="Santos A.J."/>
        </authorList>
    </citation>
    <scope>NUCLEOTIDE SEQUENCE</scope>
    <source>
        <tissue evidence="2">Shoot tissue taken approximately 20 cm above the soil surface</tissue>
    </source>
</reference>
<evidence type="ECO:0000256" key="1">
    <source>
        <dbReference type="SAM" id="Phobius"/>
    </source>
</evidence>
<feature type="transmembrane region" description="Helical" evidence="1">
    <location>
        <begin position="26"/>
        <end position="56"/>
    </location>
</feature>